<evidence type="ECO:0000313" key="4">
    <source>
        <dbReference type="EMBL" id="SMC58368.1"/>
    </source>
</evidence>
<gene>
    <name evidence="4" type="ORF">SAMN06296008_10869</name>
</gene>
<protein>
    <submittedName>
        <fullName evidence="4">Putative NAD(P)H quinone oxidoreductase, PIG3 family</fullName>
    </submittedName>
</protein>
<dbReference type="SMART" id="SM00829">
    <property type="entry name" value="PKS_ER"/>
    <property type="match status" value="1"/>
</dbReference>
<dbReference type="Proteomes" id="UP000192708">
    <property type="component" value="Unassembled WGS sequence"/>
</dbReference>
<dbReference type="OrthoDB" id="9780520at2"/>
<sequence length="333" mass="35635">MKTTMRVVDHGQGGAPEIMKIISDAPLPVVKPHEVLIEVHATGINRPDVFQRSGSYPPPLGASPYLGLEVAGVIVALGAAVTQWQIGDQVCALTPGGAYAEYCATPAAHCLRIPNGLSMVQAAAIPETYFTVWSNLFDMGHLRSGETLLVHGGSSGIGVTAIQFAKAFGAKVITTVGSSKKAQRCLELGADVAIEYKDQDYEEVILKLTNKVGVNVILDIVGGPYIQKNINCLAVDGRLLQVAFLKGSRAELDVNAIMRKRLTYTGATMRPRSDEQKGAIAQQLEKHIWPLMDQGTCLPVIDTVFPFTDVVAAHQLMESSAHIGKIVLQVKAA</sequence>
<dbReference type="GO" id="GO:0016651">
    <property type="term" value="F:oxidoreductase activity, acting on NAD(P)H"/>
    <property type="evidence" value="ECO:0007669"/>
    <property type="project" value="TreeGrafter"/>
</dbReference>
<accession>A0A1W2ADP6</accession>
<name>A0A1W2ADP6_9BURK</name>
<dbReference type="InterPro" id="IPR020843">
    <property type="entry name" value="ER"/>
</dbReference>
<dbReference type="SUPFAM" id="SSF51735">
    <property type="entry name" value="NAD(P)-binding Rossmann-fold domains"/>
    <property type="match status" value="1"/>
</dbReference>
<evidence type="ECO:0000256" key="1">
    <source>
        <dbReference type="ARBA" id="ARBA00022857"/>
    </source>
</evidence>
<keyword evidence="2" id="KW-0560">Oxidoreductase</keyword>
<dbReference type="STRING" id="1938817.SAMN06296008_10869"/>
<dbReference type="CDD" id="cd05276">
    <property type="entry name" value="p53_inducible_oxidoreductase"/>
    <property type="match status" value="1"/>
</dbReference>
<dbReference type="InterPro" id="IPR011032">
    <property type="entry name" value="GroES-like_sf"/>
</dbReference>
<dbReference type="InterPro" id="IPR014189">
    <property type="entry name" value="Quinone_OxRdtase_PIG3"/>
</dbReference>
<dbReference type="AlphaFoldDB" id="A0A1W2ADP6"/>
<dbReference type="RefSeq" id="WP_084283717.1">
    <property type="nucleotide sequence ID" value="NZ_FWXJ01000008.1"/>
</dbReference>
<dbReference type="GO" id="GO:0070402">
    <property type="term" value="F:NADPH binding"/>
    <property type="evidence" value="ECO:0007669"/>
    <property type="project" value="TreeGrafter"/>
</dbReference>
<dbReference type="EMBL" id="FWXJ01000008">
    <property type="protein sequence ID" value="SMC58368.1"/>
    <property type="molecule type" value="Genomic_DNA"/>
</dbReference>
<keyword evidence="1" id="KW-0521">NADP</keyword>
<dbReference type="Pfam" id="PF00107">
    <property type="entry name" value="ADH_zinc_N"/>
    <property type="match status" value="1"/>
</dbReference>
<dbReference type="PANTHER" id="PTHR48106:SF8">
    <property type="entry name" value="OS02G0805600 PROTEIN"/>
    <property type="match status" value="1"/>
</dbReference>
<dbReference type="InterPro" id="IPR013154">
    <property type="entry name" value="ADH-like_N"/>
</dbReference>
<proteinExistence type="predicted"/>
<organism evidence="4 5">
    <name type="scientific">Polynucleobacter kasalickyi</name>
    <dbReference type="NCBI Taxonomy" id="1938817"/>
    <lineage>
        <taxon>Bacteria</taxon>
        <taxon>Pseudomonadati</taxon>
        <taxon>Pseudomonadota</taxon>
        <taxon>Betaproteobacteria</taxon>
        <taxon>Burkholderiales</taxon>
        <taxon>Burkholderiaceae</taxon>
        <taxon>Polynucleobacter</taxon>
    </lineage>
</organism>
<dbReference type="Pfam" id="PF08240">
    <property type="entry name" value="ADH_N"/>
    <property type="match status" value="1"/>
</dbReference>
<dbReference type="Gene3D" id="3.40.50.720">
    <property type="entry name" value="NAD(P)-binding Rossmann-like Domain"/>
    <property type="match status" value="1"/>
</dbReference>
<keyword evidence="5" id="KW-1185">Reference proteome</keyword>
<dbReference type="InterPro" id="IPR013149">
    <property type="entry name" value="ADH-like_C"/>
</dbReference>
<dbReference type="SUPFAM" id="SSF50129">
    <property type="entry name" value="GroES-like"/>
    <property type="match status" value="1"/>
</dbReference>
<evidence type="ECO:0000313" key="5">
    <source>
        <dbReference type="Proteomes" id="UP000192708"/>
    </source>
</evidence>
<dbReference type="InterPro" id="IPR036291">
    <property type="entry name" value="NAD(P)-bd_dom_sf"/>
</dbReference>
<evidence type="ECO:0000256" key="2">
    <source>
        <dbReference type="ARBA" id="ARBA00023002"/>
    </source>
</evidence>
<dbReference type="PANTHER" id="PTHR48106">
    <property type="entry name" value="QUINONE OXIDOREDUCTASE PIG3-RELATED"/>
    <property type="match status" value="1"/>
</dbReference>
<dbReference type="NCBIfam" id="TIGR02824">
    <property type="entry name" value="quinone_pig3"/>
    <property type="match status" value="1"/>
</dbReference>
<feature type="domain" description="Enoyl reductase (ER)" evidence="3">
    <location>
        <begin position="14"/>
        <end position="328"/>
    </location>
</feature>
<dbReference type="Gene3D" id="3.90.180.10">
    <property type="entry name" value="Medium-chain alcohol dehydrogenases, catalytic domain"/>
    <property type="match status" value="1"/>
</dbReference>
<evidence type="ECO:0000259" key="3">
    <source>
        <dbReference type="SMART" id="SM00829"/>
    </source>
</evidence>
<reference evidence="4 5" key="1">
    <citation type="submission" date="2017-04" db="EMBL/GenBank/DDBJ databases">
        <authorList>
            <person name="Afonso C.L."/>
            <person name="Miller P.J."/>
            <person name="Scott M.A."/>
            <person name="Spackman E."/>
            <person name="Goraichik I."/>
            <person name="Dimitrov K.M."/>
            <person name="Suarez D.L."/>
            <person name="Swayne D.E."/>
        </authorList>
    </citation>
    <scope>NUCLEOTIDE SEQUENCE [LARGE SCALE GENOMIC DNA]</scope>
    <source>
        <strain evidence="4 5">VK13</strain>
    </source>
</reference>